<feature type="chain" id="PRO_5024927387" evidence="1">
    <location>
        <begin position="26"/>
        <end position="95"/>
    </location>
</feature>
<name>A0A5S9P3Q1_9HYPH</name>
<gene>
    <name evidence="2" type="ORF">STARVERO_02226</name>
</gene>
<keyword evidence="3" id="KW-1185">Reference proteome</keyword>
<organism evidence="2 3">
    <name type="scientific">Starkeya nomas</name>
    <dbReference type="NCBI Taxonomy" id="2666134"/>
    <lineage>
        <taxon>Bacteria</taxon>
        <taxon>Pseudomonadati</taxon>
        <taxon>Pseudomonadota</taxon>
        <taxon>Alphaproteobacteria</taxon>
        <taxon>Hyphomicrobiales</taxon>
        <taxon>Xanthobacteraceae</taxon>
        <taxon>Starkeya</taxon>
    </lineage>
</organism>
<evidence type="ECO:0000256" key="1">
    <source>
        <dbReference type="SAM" id="SignalP"/>
    </source>
</evidence>
<proteinExistence type="predicted"/>
<dbReference type="RefSeq" id="WP_159598894.1">
    <property type="nucleotide sequence ID" value="NZ_CACSAS010000001.1"/>
</dbReference>
<sequence length="95" mass="9289">MIRLRTASVAAIALAALLGSAPAFADKAAGDACAAALSPDGKAIYAAVMGAGPGGDLRSVVTDTTKSLVMSGKIDRGNARTNAQAAGACLQQARS</sequence>
<dbReference type="Proteomes" id="UP000433050">
    <property type="component" value="Unassembled WGS sequence"/>
</dbReference>
<evidence type="ECO:0000313" key="3">
    <source>
        <dbReference type="Proteomes" id="UP000433050"/>
    </source>
</evidence>
<evidence type="ECO:0000313" key="2">
    <source>
        <dbReference type="EMBL" id="CAA0097992.1"/>
    </source>
</evidence>
<dbReference type="EMBL" id="CACSAS010000001">
    <property type="protein sequence ID" value="CAA0097992.1"/>
    <property type="molecule type" value="Genomic_DNA"/>
</dbReference>
<accession>A0A5S9P3Q1</accession>
<feature type="signal peptide" evidence="1">
    <location>
        <begin position="1"/>
        <end position="25"/>
    </location>
</feature>
<keyword evidence="1" id="KW-0732">Signal</keyword>
<dbReference type="AlphaFoldDB" id="A0A5S9P3Q1"/>
<reference evidence="2 3" key="1">
    <citation type="submission" date="2019-12" db="EMBL/GenBank/DDBJ databases">
        <authorList>
            <person name="Reyes-Prieto M."/>
        </authorList>
    </citation>
    <scope>NUCLEOTIDE SEQUENCE [LARGE SCALE GENOMIC DNA]</scope>
    <source>
        <strain evidence="2">HF14-78462</strain>
    </source>
</reference>
<protein>
    <submittedName>
        <fullName evidence="2">Uncharacterized protein</fullName>
    </submittedName>
</protein>